<evidence type="ECO:0000256" key="1">
    <source>
        <dbReference type="SAM" id="Coils"/>
    </source>
</evidence>
<gene>
    <name evidence="5" type="ORF">IRJ41_014301</name>
</gene>
<dbReference type="SMART" id="SM01025">
    <property type="entry name" value="BEN"/>
    <property type="match status" value="1"/>
</dbReference>
<dbReference type="EMBL" id="JAFHDT010000370">
    <property type="protein sequence ID" value="KAI7789723.1"/>
    <property type="molecule type" value="Genomic_DNA"/>
</dbReference>
<keyword evidence="3" id="KW-1133">Transmembrane helix</keyword>
<proteinExistence type="predicted"/>
<dbReference type="AlphaFoldDB" id="A0A9W7W948"/>
<feature type="coiled-coil region" evidence="1">
    <location>
        <begin position="188"/>
        <end position="215"/>
    </location>
</feature>
<reference evidence="5" key="1">
    <citation type="submission" date="2021-02" db="EMBL/GenBank/DDBJ databases">
        <title>Comparative genomics reveals that relaxation of natural selection precedes convergent phenotypic evolution of cavefish.</title>
        <authorList>
            <person name="Peng Z."/>
        </authorList>
    </citation>
    <scope>NUCLEOTIDE SEQUENCE</scope>
    <source>
        <tissue evidence="5">Muscle</tissue>
    </source>
</reference>
<evidence type="ECO:0000256" key="3">
    <source>
        <dbReference type="SAM" id="Phobius"/>
    </source>
</evidence>
<dbReference type="InterPro" id="IPR018379">
    <property type="entry name" value="BEN_domain"/>
</dbReference>
<evidence type="ECO:0000259" key="4">
    <source>
        <dbReference type="PROSITE" id="PS51457"/>
    </source>
</evidence>
<feature type="region of interest" description="Disordered" evidence="2">
    <location>
        <begin position="241"/>
        <end position="266"/>
    </location>
</feature>
<evidence type="ECO:0000313" key="6">
    <source>
        <dbReference type="Proteomes" id="UP001059041"/>
    </source>
</evidence>
<sequence length="379" mass="43042">MRRNNVVAGCFIYLQQCTSLYFYVLCLLYYGALNNQNQNQKRFFVFGVMSKFAVVQWVSGEDAGMYSEVKTDAIRKYDDRKIDDEGYPQTDYSATVEWQKGRKPKHGWPVYTASIKFVSNNRFHTSAKIKEFLRLESDERDEPLSKKRASVPPPRYTDSDETDVDNTPVRLFKNVAQMIVDKYQATSSTETQKRLREMEEENERLRNDNKKLRTMLIRELPNLINDVKMALKSQCSSTSLVSSDLEGGKGLSITEPSPPKATSTEQVEISHGSNVFVDRLAWAVAQNANSASSFVRTLITAVFPIDVLLVSNLRGTSRDSGLQRQALDKTKVDAIYRATLQKWPHVVPSSIGAAINAKLTEIRGKKKTQKHPETLMLFD</sequence>
<feature type="domain" description="BEN" evidence="4">
    <location>
        <begin position="272"/>
        <end position="366"/>
    </location>
</feature>
<organism evidence="5 6">
    <name type="scientific">Triplophysa rosa</name>
    <name type="common">Cave loach</name>
    <dbReference type="NCBI Taxonomy" id="992332"/>
    <lineage>
        <taxon>Eukaryota</taxon>
        <taxon>Metazoa</taxon>
        <taxon>Chordata</taxon>
        <taxon>Craniata</taxon>
        <taxon>Vertebrata</taxon>
        <taxon>Euteleostomi</taxon>
        <taxon>Actinopterygii</taxon>
        <taxon>Neopterygii</taxon>
        <taxon>Teleostei</taxon>
        <taxon>Ostariophysi</taxon>
        <taxon>Cypriniformes</taxon>
        <taxon>Nemacheilidae</taxon>
        <taxon>Triplophysa</taxon>
    </lineage>
</organism>
<keyword evidence="1" id="KW-0175">Coiled coil</keyword>
<feature type="transmembrane region" description="Helical" evidence="3">
    <location>
        <begin position="6"/>
        <end position="31"/>
    </location>
</feature>
<evidence type="ECO:0000313" key="5">
    <source>
        <dbReference type="EMBL" id="KAI7789723.1"/>
    </source>
</evidence>
<evidence type="ECO:0000256" key="2">
    <source>
        <dbReference type="SAM" id="MobiDB-lite"/>
    </source>
</evidence>
<protein>
    <recommendedName>
        <fullName evidence="4">BEN domain-containing protein</fullName>
    </recommendedName>
</protein>
<feature type="region of interest" description="Disordered" evidence="2">
    <location>
        <begin position="141"/>
        <end position="165"/>
    </location>
</feature>
<comment type="caution">
    <text evidence="5">The sequence shown here is derived from an EMBL/GenBank/DDBJ whole genome shotgun (WGS) entry which is preliminary data.</text>
</comment>
<dbReference type="Gene3D" id="1.10.10.2590">
    <property type="entry name" value="BEN domain"/>
    <property type="match status" value="1"/>
</dbReference>
<keyword evidence="3" id="KW-0812">Transmembrane</keyword>
<name>A0A9W7W948_TRIRA</name>
<keyword evidence="3" id="KW-0472">Membrane</keyword>
<dbReference type="PROSITE" id="PS51457">
    <property type="entry name" value="BEN"/>
    <property type="match status" value="1"/>
</dbReference>
<dbReference type="Proteomes" id="UP001059041">
    <property type="component" value="Unassembled WGS sequence"/>
</dbReference>
<keyword evidence="6" id="KW-1185">Reference proteome</keyword>
<accession>A0A9W7W948</accession>
<dbReference type="GO" id="GO:0003677">
    <property type="term" value="F:DNA binding"/>
    <property type="evidence" value="ECO:0007669"/>
    <property type="project" value="InterPro"/>
</dbReference>